<protein>
    <submittedName>
        <fullName evidence="4">Enoyl-CoA hydratase</fullName>
    </submittedName>
</protein>
<dbReference type="Pfam" id="PF00378">
    <property type="entry name" value="ECH_1"/>
    <property type="match status" value="1"/>
</dbReference>
<dbReference type="EMBL" id="NEVQ01000020">
    <property type="protein sequence ID" value="OZI52995.1"/>
    <property type="molecule type" value="Genomic_DNA"/>
</dbReference>
<dbReference type="Gene3D" id="1.10.12.10">
    <property type="entry name" value="Lyase 2-enoyl-coa Hydratase, Chain A, domain 2"/>
    <property type="match status" value="1"/>
</dbReference>
<dbReference type="AlphaFoldDB" id="A0A261TU99"/>
<dbReference type="Proteomes" id="UP000216885">
    <property type="component" value="Unassembled WGS sequence"/>
</dbReference>
<evidence type="ECO:0000256" key="3">
    <source>
        <dbReference type="RuleBase" id="RU003707"/>
    </source>
</evidence>
<evidence type="ECO:0000313" key="5">
    <source>
        <dbReference type="Proteomes" id="UP000216885"/>
    </source>
</evidence>
<accession>A0A261TU99</accession>
<gene>
    <name evidence="4" type="ORF">CAL20_20035</name>
</gene>
<dbReference type="InterPro" id="IPR018376">
    <property type="entry name" value="Enoyl-CoA_hyd/isom_CS"/>
</dbReference>
<comment type="caution">
    <text evidence="4">The sequence shown here is derived from an EMBL/GenBank/DDBJ whole genome shotgun (WGS) entry which is preliminary data.</text>
</comment>
<evidence type="ECO:0000256" key="2">
    <source>
        <dbReference type="ARBA" id="ARBA00023239"/>
    </source>
</evidence>
<dbReference type="RefSeq" id="WP_094822828.1">
    <property type="nucleotide sequence ID" value="NZ_NEVO01000014.1"/>
</dbReference>
<dbReference type="InterPro" id="IPR014748">
    <property type="entry name" value="Enoyl-CoA_hydra_C"/>
</dbReference>
<dbReference type="PANTHER" id="PTHR11941:SF54">
    <property type="entry name" value="ENOYL-COA HYDRATASE, MITOCHONDRIAL"/>
    <property type="match status" value="1"/>
</dbReference>
<dbReference type="UniPathway" id="UPA00659"/>
<comment type="similarity">
    <text evidence="1 3">Belongs to the enoyl-CoA hydratase/isomerase family.</text>
</comment>
<evidence type="ECO:0000256" key="1">
    <source>
        <dbReference type="ARBA" id="ARBA00005254"/>
    </source>
</evidence>
<dbReference type="InterPro" id="IPR001753">
    <property type="entry name" value="Enoyl-CoA_hydra/iso"/>
</dbReference>
<dbReference type="SUPFAM" id="SSF52096">
    <property type="entry name" value="ClpP/crotonase"/>
    <property type="match status" value="1"/>
</dbReference>
<sequence length="267" mass="29100">MSSMHTQAGHLKVDEVHGIVTIRICNTTRFNAMSLSMWEQMARIVAQAERSTTTRALVLTGEGDRAFMSGADISEFGTLRNDPEQIARYGLAVNNAQNALSETRHPTIAVIRGICMGGGMGLSLACDLRYCTDDSRFRMPAAKLGLGYARAGVQRMREVLGSARTTELFMTARTFDGIEAARIGMVHEVFARTDFDQIVAERIAAVSGNAPLTIRAAKLALRHLAGGEHAPSSSEVDAATDACFLSQDYQEGQQAFRDKRPPEFKGR</sequence>
<keyword evidence="5" id="KW-1185">Reference proteome</keyword>
<dbReference type="OrthoDB" id="9148881at2"/>
<dbReference type="PANTHER" id="PTHR11941">
    <property type="entry name" value="ENOYL-COA HYDRATASE-RELATED"/>
    <property type="match status" value="1"/>
</dbReference>
<proteinExistence type="inferred from homology"/>
<dbReference type="GO" id="GO:0016829">
    <property type="term" value="F:lyase activity"/>
    <property type="evidence" value="ECO:0007669"/>
    <property type="project" value="UniProtKB-KW"/>
</dbReference>
<organism evidence="4 5">
    <name type="scientific">Bordetella genomosp. 4</name>
    <dbReference type="NCBI Taxonomy" id="463044"/>
    <lineage>
        <taxon>Bacteria</taxon>
        <taxon>Pseudomonadati</taxon>
        <taxon>Pseudomonadota</taxon>
        <taxon>Betaproteobacteria</taxon>
        <taxon>Burkholderiales</taxon>
        <taxon>Alcaligenaceae</taxon>
        <taxon>Bordetella</taxon>
    </lineage>
</organism>
<keyword evidence="2" id="KW-0456">Lyase</keyword>
<name>A0A261TU99_9BORD</name>
<reference evidence="4 5" key="1">
    <citation type="submission" date="2017-05" db="EMBL/GenBank/DDBJ databases">
        <title>Complete and WGS of Bordetella genogroups.</title>
        <authorList>
            <person name="Spilker T."/>
            <person name="LiPuma J."/>
        </authorList>
    </citation>
    <scope>NUCLEOTIDE SEQUENCE [LARGE SCALE GENOMIC DNA]</scope>
    <source>
        <strain evidence="4 5">AU9919</strain>
    </source>
</reference>
<dbReference type="InterPro" id="IPR029045">
    <property type="entry name" value="ClpP/crotonase-like_dom_sf"/>
</dbReference>
<dbReference type="CDD" id="cd06558">
    <property type="entry name" value="crotonase-like"/>
    <property type="match status" value="1"/>
</dbReference>
<dbReference type="GO" id="GO:0006635">
    <property type="term" value="P:fatty acid beta-oxidation"/>
    <property type="evidence" value="ECO:0007669"/>
    <property type="project" value="UniProtKB-UniPathway"/>
</dbReference>
<dbReference type="NCBIfam" id="NF004781">
    <property type="entry name" value="PRK06127.1"/>
    <property type="match status" value="1"/>
</dbReference>
<evidence type="ECO:0000313" key="4">
    <source>
        <dbReference type="EMBL" id="OZI52995.1"/>
    </source>
</evidence>
<dbReference type="PROSITE" id="PS00166">
    <property type="entry name" value="ENOYL_COA_HYDRATASE"/>
    <property type="match status" value="1"/>
</dbReference>
<dbReference type="Gene3D" id="3.90.226.10">
    <property type="entry name" value="2-enoyl-CoA Hydratase, Chain A, domain 1"/>
    <property type="match status" value="1"/>
</dbReference>